<evidence type="ECO:0000256" key="1">
    <source>
        <dbReference type="SAM" id="MobiDB-lite"/>
    </source>
</evidence>
<evidence type="ECO:0000313" key="2">
    <source>
        <dbReference type="EMBL" id="KAD0338795.1"/>
    </source>
</evidence>
<gene>
    <name evidence="2" type="ORF">E3N88_44432</name>
</gene>
<dbReference type="Proteomes" id="UP000326396">
    <property type="component" value="Unassembled WGS sequence"/>
</dbReference>
<protein>
    <submittedName>
        <fullName evidence="2">Uncharacterized protein</fullName>
    </submittedName>
</protein>
<organism evidence="2 3">
    <name type="scientific">Mikania micrantha</name>
    <name type="common">bitter vine</name>
    <dbReference type="NCBI Taxonomy" id="192012"/>
    <lineage>
        <taxon>Eukaryota</taxon>
        <taxon>Viridiplantae</taxon>
        <taxon>Streptophyta</taxon>
        <taxon>Embryophyta</taxon>
        <taxon>Tracheophyta</taxon>
        <taxon>Spermatophyta</taxon>
        <taxon>Magnoliopsida</taxon>
        <taxon>eudicotyledons</taxon>
        <taxon>Gunneridae</taxon>
        <taxon>Pentapetalae</taxon>
        <taxon>asterids</taxon>
        <taxon>campanulids</taxon>
        <taxon>Asterales</taxon>
        <taxon>Asteraceae</taxon>
        <taxon>Asteroideae</taxon>
        <taxon>Heliantheae alliance</taxon>
        <taxon>Eupatorieae</taxon>
        <taxon>Mikania</taxon>
    </lineage>
</organism>
<name>A0A5N6LC09_9ASTR</name>
<accession>A0A5N6LC09</accession>
<reference evidence="2 3" key="1">
    <citation type="submission" date="2019-05" db="EMBL/GenBank/DDBJ databases">
        <title>Mikania micrantha, genome provides insights into the molecular mechanism of rapid growth.</title>
        <authorList>
            <person name="Liu B."/>
        </authorList>
    </citation>
    <scope>NUCLEOTIDE SEQUENCE [LARGE SCALE GENOMIC DNA]</scope>
    <source>
        <strain evidence="2">NLD-2019</strain>
        <tissue evidence="2">Leaf</tissue>
    </source>
</reference>
<dbReference type="AlphaFoldDB" id="A0A5N6LC09"/>
<feature type="region of interest" description="Disordered" evidence="1">
    <location>
        <begin position="35"/>
        <end position="54"/>
    </location>
</feature>
<sequence length="121" mass="13512">MSTPVDPRAFPLPFGRLKARPLQCSNSASCTREKMRFSQRNAQERGDDEGEKLVRDPAWAEPCTISRLRSSAMIPPLIELTEVLRDAHELLNNLHIPRGIPTFPPSVGVLQIGIRAWVIGN</sequence>
<keyword evidence="3" id="KW-1185">Reference proteome</keyword>
<evidence type="ECO:0000313" key="3">
    <source>
        <dbReference type="Proteomes" id="UP000326396"/>
    </source>
</evidence>
<proteinExistence type="predicted"/>
<dbReference type="EMBL" id="SZYD01001765">
    <property type="protein sequence ID" value="KAD0338795.1"/>
    <property type="molecule type" value="Genomic_DNA"/>
</dbReference>
<comment type="caution">
    <text evidence="2">The sequence shown here is derived from an EMBL/GenBank/DDBJ whole genome shotgun (WGS) entry which is preliminary data.</text>
</comment>